<comment type="caution">
    <text evidence="3">The sequence shown here is derived from an EMBL/GenBank/DDBJ whole genome shotgun (WGS) entry which is preliminary data.</text>
</comment>
<evidence type="ECO:0000313" key="4">
    <source>
        <dbReference type="Proteomes" id="UP001305779"/>
    </source>
</evidence>
<dbReference type="PANTHER" id="PTHR48081:SF8">
    <property type="entry name" value="ALPHA_BETA HYDROLASE FOLD-3 DOMAIN-CONTAINING PROTEIN-RELATED"/>
    <property type="match status" value="1"/>
</dbReference>
<organism evidence="3 4">
    <name type="scientific">Zasmidium cellare</name>
    <name type="common">Wine cellar mold</name>
    <name type="synonym">Racodium cellare</name>
    <dbReference type="NCBI Taxonomy" id="395010"/>
    <lineage>
        <taxon>Eukaryota</taxon>
        <taxon>Fungi</taxon>
        <taxon>Dikarya</taxon>
        <taxon>Ascomycota</taxon>
        <taxon>Pezizomycotina</taxon>
        <taxon>Dothideomycetes</taxon>
        <taxon>Dothideomycetidae</taxon>
        <taxon>Mycosphaerellales</taxon>
        <taxon>Mycosphaerellaceae</taxon>
        <taxon>Zasmidium</taxon>
    </lineage>
</organism>
<reference evidence="3 4" key="1">
    <citation type="journal article" date="2023" name="G3 (Bethesda)">
        <title>A chromosome-level genome assembly of Zasmidium syzygii isolated from banana leaves.</title>
        <authorList>
            <person name="van Westerhoven A.C."/>
            <person name="Mehrabi R."/>
            <person name="Talebi R."/>
            <person name="Steentjes M.B.F."/>
            <person name="Corcolon B."/>
            <person name="Chong P.A."/>
            <person name="Kema G.H.J."/>
            <person name="Seidl M.F."/>
        </authorList>
    </citation>
    <scope>NUCLEOTIDE SEQUENCE [LARGE SCALE GENOMIC DNA]</scope>
    <source>
        <strain evidence="3 4">P124</strain>
    </source>
</reference>
<sequence length="273" mass="29699">MAKSEKTLVEALGPPHGSIDEYYKTVTLASGQEANIKIWRSNTTPVHERPLILMFHGGGFMAGSIEMCTRPGHGLDVTRWLSEHAAEELGASPEKGFIVGGLSAGGNMAAVLAYQLRKEALPSPITGSFISIAPLLIESTVPTKYKHLWTSRKDNAGGNPYFGEKGDEKMVEILQADAKSPLYSPTNDLPGLEGLSRTYLQLGDKDPLRDDGVVYAKALEDAGVQVRMDVIPDTAHDCFSIWYDEEKGSPKALKTKTMEGVAWLLGRTYTESD</sequence>
<evidence type="ECO:0000313" key="3">
    <source>
        <dbReference type="EMBL" id="KAK4493835.1"/>
    </source>
</evidence>
<name>A0ABR0DXI1_ZASCE</name>
<feature type="domain" description="Alpha/beta hydrolase fold-3" evidence="2">
    <location>
        <begin position="74"/>
        <end position="239"/>
    </location>
</feature>
<dbReference type="EMBL" id="JAXOVC010000015">
    <property type="protein sequence ID" value="KAK4493835.1"/>
    <property type="molecule type" value="Genomic_DNA"/>
</dbReference>
<dbReference type="PANTHER" id="PTHR48081">
    <property type="entry name" value="AB HYDROLASE SUPERFAMILY PROTEIN C4A8.06C"/>
    <property type="match status" value="1"/>
</dbReference>
<keyword evidence="1" id="KW-0378">Hydrolase</keyword>
<evidence type="ECO:0000259" key="2">
    <source>
        <dbReference type="Pfam" id="PF07859"/>
    </source>
</evidence>
<evidence type="ECO:0000256" key="1">
    <source>
        <dbReference type="ARBA" id="ARBA00022801"/>
    </source>
</evidence>
<protein>
    <recommendedName>
        <fullName evidence="2">Alpha/beta hydrolase fold-3 domain-containing protein</fullName>
    </recommendedName>
</protein>
<proteinExistence type="predicted"/>
<keyword evidence="4" id="KW-1185">Reference proteome</keyword>
<dbReference type="InterPro" id="IPR050300">
    <property type="entry name" value="GDXG_lipolytic_enzyme"/>
</dbReference>
<accession>A0ABR0DXI1</accession>
<gene>
    <name evidence="3" type="ORF">PRZ48_015020</name>
</gene>
<dbReference type="InterPro" id="IPR029058">
    <property type="entry name" value="AB_hydrolase_fold"/>
</dbReference>
<dbReference type="Pfam" id="PF07859">
    <property type="entry name" value="Abhydrolase_3"/>
    <property type="match status" value="1"/>
</dbReference>
<dbReference type="Gene3D" id="3.40.50.1820">
    <property type="entry name" value="alpha/beta hydrolase"/>
    <property type="match status" value="2"/>
</dbReference>
<dbReference type="InterPro" id="IPR013094">
    <property type="entry name" value="AB_hydrolase_3"/>
</dbReference>
<dbReference type="SUPFAM" id="SSF53474">
    <property type="entry name" value="alpha/beta-Hydrolases"/>
    <property type="match status" value="1"/>
</dbReference>
<dbReference type="Proteomes" id="UP001305779">
    <property type="component" value="Unassembled WGS sequence"/>
</dbReference>